<evidence type="ECO:0000256" key="1">
    <source>
        <dbReference type="SAM" id="MobiDB-lite"/>
    </source>
</evidence>
<proteinExistence type="predicted"/>
<sequence>MRVYWELPPRPAVDEVEAAVTVLASTDTQEEARLANVAREEAARLREAEGVPGELLAVLREARRAVVRLHALQQRKDAAHVVELKRRFKVLDGLIQRASQVVSPSGEGSSGSGVEMEEVVEEMDARRNDV</sequence>
<reference evidence="3" key="1">
    <citation type="journal article" date="2013" name="Nature">
        <title>Draft genome of the wheat A-genome progenitor Triticum urartu.</title>
        <authorList>
            <person name="Ling H.Q."/>
            <person name="Zhao S."/>
            <person name="Liu D."/>
            <person name="Wang J."/>
            <person name="Sun H."/>
            <person name="Zhang C."/>
            <person name="Fan H."/>
            <person name="Li D."/>
            <person name="Dong L."/>
            <person name="Tao Y."/>
            <person name="Gao C."/>
            <person name="Wu H."/>
            <person name="Li Y."/>
            <person name="Cui Y."/>
            <person name="Guo X."/>
            <person name="Zheng S."/>
            <person name="Wang B."/>
            <person name="Yu K."/>
            <person name="Liang Q."/>
            <person name="Yang W."/>
            <person name="Lou X."/>
            <person name="Chen J."/>
            <person name="Feng M."/>
            <person name="Jian J."/>
            <person name="Zhang X."/>
            <person name="Luo G."/>
            <person name="Jiang Y."/>
            <person name="Liu J."/>
            <person name="Wang Z."/>
            <person name="Sha Y."/>
            <person name="Zhang B."/>
            <person name="Wu H."/>
            <person name="Tang D."/>
            <person name="Shen Q."/>
            <person name="Xue P."/>
            <person name="Zou S."/>
            <person name="Wang X."/>
            <person name="Liu X."/>
            <person name="Wang F."/>
            <person name="Yang Y."/>
            <person name="An X."/>
            <person name="Dong Z."/>
            <person name="Zhang K."/>
            <person name="Zhang X."/>
            <person name="Luo M.C."/>
            <person name="Dvorak J."/>
            <person name="Tong Y."/>
            <person name="Wang J."/>
            <person name="Yang H."/>
            <person name="Li Z."/>
            <person name="Wang D."/>
            <person name="Zhang A."/>
            <person name="Wang J."/>
        </authorList>
    </citation>
    <scope>NUCLEOTIDE SEQUENCE</scope>
    <source>
        <strain evidence="3">cv. G1812</strain>
    </source>
</reference>
<evidence type="ECO:0000313" key="2">
    <source>
        <dbReference type="EnsemblPlants" id="TuG1812G0500000639.01.T01.cds354981"/>
    </source>
</evidence>
<name>A0A8R7Q8R1_TRIUA</name>
<keyword evidence="3" id="KW-1185">Reference proteome</keyword>
<protein>
    <submittedName>
        <fullName evidence="2">Uncharacterized protein</fullName>
    </submittedName>
</protein>
<dbReference type="Gramene" id="TuG1812G0500000639.01.T01">
    <property type="protein sequence ID" value="TuG1812G0500000639.01.T01.cds354981"/>
    <property type="gene ID" value="TuG1812G0500000639.01"/>
</dbReference>
<organism evidence="2 3">
    <name type="scientific">Triticum urartu</name>
    <name type="common">Red wild einkorn</name>
    <name type="synonym">Crithodium urartu</name>
    <dbReference type="NCBI Taxonomy" id="4572"/>
    <lineage>
        <taxon>Eukaryota</taxon>
        <taxon>Viridiplantae</taxon>
        <taxon>Streptophyta</taxon>
        <taxon>Embryophyta</taxon>
        <taxon>Tracheophyta</taxon>
        <taxon>Spermatophyta</taxon>
        <taxon>Magnoliopsida</taxon>
        <taxon>Liliopsida</taxon>
        <taxon>Poales</taxon>
        <taxon>Poaceae</taxon>
        <taxon>BOP clade</taxon>
        <taxon>Pooideae</taxon>
        <taxon>Triticodae</taxon>
        <taxon>Triticeae</taxon>
        <taxon>Triticinae</taxon>
        <taxon>Triticum</taxon>
    </lineage>
</organism>
<reference evidence="2" key="2">
    <citation type="submission" date="2018-03" db="EMBL/GenBank/DDBJ databases">
        <title>The Triticum urartu genome reveals the dynamic nature of wheat genome evolution.</title>
        <authorList>
            <person name="Ling H."/>
            <person name="Ma B."/>
            <person name="Shi X."/>
            <person name="Liu H."/>
            <person name="Dong L."/>
            <person name="Sun H."/>
            <person name="Cao Y."/>
            <person name="Gao Q."/>
            <person name="Zheng S."/>
            <person name="Li Y."/>
            <person name="Yu Y."/>
            <person name="Du H."/>
            <person name="Qi M."/>
            <person name="Li Y."/>
            <person name="Yu H."/>
            <person name="Cui Y."/>
            <person name="Wang N."/>
            <person name="Chen C."/>
            <person name="Wu H."/>
            <person name="Zhao Y."/>
            <person name="Zhang J."/>
            <person name="Li Y."/>
            <person name="Zhou W."/>
            <person name="Zhang B."/>
            <person name="Hu W."/>
            <person name="Eijk M."/>
            <person name="Tang J."/>
            <person name="Witsenboer H."/>
            <person name="Zhao S."/>
            <person name="Li Z."/>
            <person name="Zhang A."/>
            <person name="Wang D."/>
            <person name="Liang C."/>
        </authorList>
    </citation>
    <scope>NUCLEOTIDE SEQUENCE [LARGE SCALE GENOMIC DNA]</scope>
    <source>
        <strain evidence="2">cv. G1812</strain>
    </source>
</reference>
<dbReference type="EnsemblPlants" id="TuG1812G0500000639.01.T01">
    <property type="protein sequence ID" value="TuG1812G0500000639.01.T01.cds354981"/>
    <property type="gene ID" value="TuG1812G0500000639.01"/>
</dbReference>
<accession>A0A8R7Q8R1</accession>
<dbReference type="Proteomes" id="UP000015106">
    <property type="component" value="Chromosome 5"/>
</dbReference>
<evidence type="ECO:0000313" key="3">
    <source>
        <dbReference type="Proteomes" id="UP000015106"/>
    </source>
</evidence>
<reference evidence="2" key="3">
    <citation type="submission" date="2022-06" db="UniProtKB">
        <authorList>
            <consortium name="EnsemblPlants"/>
        </authorList>
    </citation>
    <scope>IDENTIFICATION</scope>
</reference>
<feature type="region of interest" description="Disordered" evidence="1">
    <location>
        <begin position="101"/>
        <end position="130"/>
    </location>
</feature>
<dbReference type="AlphaFoldDB" id="A0A8R7Q8R1"/>